<gene>
    <name evidence="1" type="ORF">BJ508DRAFT_329931</name>
</gene>
<evidence type="ECO:0000313" key="1">
    <source>
        <dbReference type="EMBL" id="RPA77779.1"/>
    </source>
</evidence>
<accession>A0A3N4HVU0</accession>
<dbReference type="Proteomes" id="UP000275078">
    <property type="component" value="Unassembled WGS sequence"/>
</dbReference>
<sequence length="303" mass="33854">MSSNQAVHIFGVLPQEVNGALIDSVDNWRNTKHFTTDTIQSEVWHTDIPDLDCFLGPTKWAKRPVPVKVKSSAHLSASAFKDRALRGLSRASSKLKRGEKLAIYFAGHSIECDQSGWNVEENGKLAGFCLGTTQDGRGQVHSIFISADEIYFALTFGIKIAGEIEIILGTCHPVSWVSSITELECLLKKESTMVTTGEPMEITLWARMSDDVDCSCGEDTDLVEHFDRERLYEELTRKHGAVRTVGGMVPKSKFRAYCLNVLYERRARFESKFEELQSAEDVQKAWGSLCSARRAFEGSHLNA</sequence>
<reference evidence="1 2" key="1">
    <citation type="journal article" date="2018" name="Nat. Ecol. Evol.">
        <title>Pezizomycetes genomes reveal the molecular basis of ectomycorrhizal truffle lifestyle.</title>
        <authorList>
            <person name="Murat C."/>
            <person name="Payen T."/>
            <person name="Noel B."/>
            <person name="Kuo A."/>
            <person name="Morin E."/>
            <person name="Chen J."/>
            <person name="Kohler A."/>
            <person name="Krizsan K."/>
            <person name="Balestrini R."/>
            <person name="Da Silva C."/>
            <person name="Montanini B."/>
            <person name="Hainaut M."/>
            <person name="Levati E."/>
            <person name="Barry K.W."/>
            <person name="Belfiori B."/>
            <person name="Cichocki N."/>
            <person name="Clum A."/>
            <person name="Dockter R.B."/>
            <person name="Fauchery L."/>
            <person name="Guy J."/>
            <person name="Iotti M."/>
            <person name="Le Tacon F."/>
            <person name="Lindquist E.A."/>
            <person name="Lipzen A."/>
            <person name="Malagnac F."/>
            <person name="Mello A."/>
            <person name="Molinier V."/>
            <person name="Miyauchi S."/>
            <person name="Poulain J."/>
            <person name="Riccioni C."/>
            <person name="Rubini A."/>
            <person name="Sitrit Y."/>
            <person name="Splivallo R."/>
            <person name="Traeger S."/>
            <person name="Wang M."/>
            <person name="Zifcakova L."/>
            <person name="Wipf D."/>
            <person name="Zambonelli A."/>
            <person name="Paolocci F."/>
            <person name="Nowrousian M."/>
            <person name="Ottonello S."/>
            <person name="Baldrian P."/>
            <person name="Spatafora J.W."/>
            <person name="Henrissat B."/>
            <person name="Nagy L.G."/>
            <person name="Aury J.M."/>
            <person name="Wincker P."/>
            <person name="Grigoriev I.V."/>
            <person name="Bonfante P."/>
            <person name="Martin F.M."/>
        </authorList>
    </citation>
    <scope>NUCLEOTIDE SEQUENCE [LARGE SCALE GENOMIC DNA]</scope>
    <source>
        <strain evidence="1 2">RN42</strain>
    </source>
</reference>
<dbReference type="EMBL" id="ML119721">
    <property type="protein sequence ID" value="RPA77779.1"/>
    <property type="molecule type" value="Genomic_DNA"/>
</dbReference>
<evidence type="ECO:0000313" key="2">
    <source>
        <dbReference type="Proteomes" id="UP000275078"/>
    </source>
</evidence>
<keyword evidence="2" id="KW-1185">Reference proteome</keyword>
<organism evidence="1 2">
    <name type="scientific">Ascobolus immersus RN42</name>
    <dbReference type="NCBI Taxonomy" id="1160509"/>
    <lineage>
        <taxon>Eukaryota</taxon>
        <taxon>Fungi</taxon>
        <taxon>Dikarya</taxon>
        <taxon>Ascomycota</taxon>
        <taxon>Pezizomycotina</taxon>
        <taxon>Pezizomycetes</taxon>
        <taxon>Pezizales</taxon>
        <taxon>Ascobolaceae</taxon>
        <taxon>Ascobolus</taxon>
    </lineage>
</organism>
<dbReference type="AlphaFoldDB" id="A0A3N4HVU0"/>
<protein>
    <submittedName>
        <fullName evidence="1">Uncharacterized protein</fullName>
    </submittedName>
</protein>
<proteinExistence type="predicted"/>
<name>A0A3N4HVU0_ASCIM</name>